<dbReference type="CDD" id="cd14797">
    <property type="entry name" value="DUF302"/>
    <property type="match status" value="1"/>
</dbReference>
<dbReference type="PANTHER" id="PTHR38342:SF1">
    <property type="entry name" value="SLR5037 PROTEIN"/>
    <property type="match status" value="1"/>
</dbReference>
<protein>
    <submittedName>
        <fullName evidence="2">DUF302 domain-containing protein</fullName>
    </submittedName>
</protein>
<dbReference type="Gene3D" id="3.30.310.70">
    <property type="entry name" value="TT1751-like domain"/>
    <property type="match status" value="1"/>
</dbReference>
<dbReference type="Proteomes" id="UP000451860">
    <property type="component" value="Unassembled WGS sequence"/>
</dbReference>
<feature type="domain" description="DUF302" evidence="1">
    <location>
        <begin position="35"/>
        <end position="98"/>
    </location>
</feature>
<dbReference type="SUPFAM" id="SSF103247">
    <property type="entry name" value="TT1751-like"/>
    <property type="match status" value="1"/>
</dbReference>
<dbReference type="PANTHER" id="PTHR38342">
    <property type="entry name" value="SLR5037 PROTEIN"/>
    <property type="match status" value="1"/>
</dbReference>
<dbReference type="OrthoDB" id="9791067at2"/>
<dbReference type="InterPro" id="IPR016796">
    <property type="entry name" value="UCP021774"/>
</dbReference>
<dbReference type="InterPro" id="IPR035923">
    <property type="entry name" value="TT1751-like_sf"/>
</dbReference>
<dbReference type="PIRSF" id="PIRSF021774">
    <property type="entry name" value="UCP021774"/>
    <property type="match status" value="1"/>
</dbReference>
<evidence type="ECO:0000313" key="3">
    <source>
        <dbReference type="Proteomes" id="UP000451860"/>
    </source>
</evidence>
<evidence type="ECO:0000313" key="2">
    <source>
        <dbReference type="EMBL" id="KAE8764958.1"/>
    </source>
</evidence>
<dbReference type="EMBL" id="WHJE01000018">
    <property type="protein sequence ID" value="KAE8764958.1"/>
    <property type="molecule type" value="Genomic_DNA"/>
</dbReference>
<comment type="caution">
    <text evidence="2">The sequence shown here is derived from an EMBL/GenBank/DDBJ whole genome shotgun (WGS) entry which is preliminary data.</text>
</comment>
<dbReference type="AlphaFoldDB" id="A0A7J5URC7"/>
<dbReference type="RefSeq" id="WP_152200836.1">
    <property type="nucleotide sequence ID" value="NZ_VUKF01000005.1"/>
</dbReference>
<accession>A0A7J5URC7</accession>
<name>A0A7J5URC7_9MICO</name>
<gene>
    <name evidence="2" type="ORF">GB883_06100</name>
</gene>
<organism evidence="2 3">
    <name type="scientific">Georgenia thermotolerans</name>
    <dbReference type="NCBI Taxonomy" id="527326"/>
    <lineage>
        <taxon>Bacteria</taxon>
        <taxon>Bacillati</taxon>
        <taxon>Actinomycetota</taxon>
        <taxon>Actinomycetes</taxon>
        <taxon>Micrococcales</taxon>
        <taxon>Bogoriellaceae</taxon>
        <taxon>Georgenia</taxon>
    </lineage>
</organism>
<evidence type="ECO:0000259" key="1">
    <source>
        <dbReference type="Pfam" id="PF03625"/>
    </source>
</evidence>
<keyword evidence="3" id="KW-1185">Reference proteome</keyword>
<sequence>MHYGITTTLDRPFDQALAAVRQALAEQGFGVLTEIDLAATLKAKLDVDLPAQVILGACNPPLAHRALQAEESIGLLLPCNVVVRADGAQRTVVQVLDPRTMVELTGNDQLRTVADEAAGRLRAALTAVDQA</sequence>
<dbReference type="InterPro" id="IPR005180">
    <property type="entry name" value="DUF302"/>
</dbReference>
<reference evidence="2 3" key="1">
    <citation type="submission" date="2019-10" db="EMBL/GenBank/DDBJ databases">
        <title>Georgenia wutianyii sp. nov. and Georgenia yuyongxinii sp. nov. isolated from plateau pika (Ochotona curzoniae) in the Qinghai-Tibet plateau of China.</title>
        <authorList>
            <person name="Tian Z."/>
        </authorList>
    </citation>
    <scope>NUCLEOTIDE SEQUENCE [LARGE SCALE GENOMIC DNA]</scope>
    <source>
        <strain evidence="2 3">DSM 21501</strain>
    </source>
</reference>
<proteinExistence type="predicted"/>
<dbReference type="Pfam" id="PF03625">
    <property type="entry name" value="DUF302"/>
    <property type="match status" value="1"/>
</dbReference>